<name>A0ABD3RYW5_9STRA</name>
<evidence type="ECO:0000313" key="3">
    <source>
        <dbReference type="EMBL" id="KAL3817363.1"/>
    </source>
</evidence>
<comment type="caution">
    <text evidence="3">The sequence shown here is derived from an EMBL/GenBank/DDBJ whole genome shotgun (WGS) entry which is preliminary data.</text>
</comment>
<dbReference type="Gene3D" id="3.40.50.300">
    <property type="entry name" value="P-loop containing nucleotide triphosphate hydrolases"/>
    <property type="match status" value="1"/>
</dbReference>
<dbReference type="PANTHER" id="PTHR43642">
    <property type="entry name" value="HYBRID SIGNAL TRANSDUCTION HISTIDINE KINASE G"/>
    <property type="match status" value="1"/>
</dbReference>
<feature type="region of interest" description="Disordered" evidence="1">
    <location>
        <begin position="1362"/>
        <end position="1383"/>
    </location>
</feature>
<feature type="domain" description="Orc1-like AAA ATPase" evidence="2">
    <location>
        <begin position="367"/>
        <end position="545"/>
    </location>
</feature>
<dbReference type="Pfam" id="PF13191">
    <property type="entry name" value="AAA_16"/>
    <property type="match status" value="1"/>
</dbReference>
<dbReference type="SUPFAM" id="SSF52540">
    <property type="entry name" value="P-loop containing nucleoside triphosphate hydrolases"/>
    <property type="match status" value="1"/>
</dbReference>
<dbReference type="InterPro" id="IPR053159">
    <property type="entry name" value="Hybrid_Histidine_Kinase"/>
</dbReference>
<evidence type="ECO:0000256" key="1">
    <source>
        <dbReference type="SAM" id="MobiDB-lite"/>
    </source>
</evidence>
<protein>
    <recommendedName>
        <fullName evidence="2">Orc1-like AAA ATPase domain-containing protein</fullName>
    </recommendedName>
</protein>
<dbReference type="Proteomes" id="UP001530377">
    <property type="component" value="Unassembled WGS sequence"/>
</dbReference>
<dbReference type="PANTHER" id="PTHR43642:SF1">
    <property type="entry name" value="HYBRID SIGNAL TRANSDUCTION HISTIDINE KINASE G"/>
    <property type="match status" value="1"/>
</dbReference>
<dbReference type="InterPro" id="IPR027417">
    <property type="entry name" value="P-loop_NTPase"/>
</dbReference>
<gene>
    <name evidence="3" type="ORF">ACHAXA_004489</name>
</gene>
<feature type="compositionally biased region" description="Basic residues" evidence="1">
    <location>
        <begin position="1374"/>
        <end position="1383"/>
    </location>
</feature>
<dbReference type="InterPro" id="IPR041664">
    <property type="entry name" value="AAA_16"/>
</dbReference>
<reference evidence="3 4" key="1">
    <citation type="submission" date="2024-10" db="EMBL/GenBank/DDBJ databases">
        <title>Updated reference genomes for cyclostephanoid diatoms.</title>
        <authorList>
            <person name="Roberts W.R."/>
            <person name="Alverson A.J."/>
        </authorList>
    </citation>
    <scope>NUCLEOTIDE SEQUENCE [LARGE SCALE GENOMIC DNA]</scope>
    <source>
        <strain evidence="3 4">AJA228-03</strain>
    </source>
</reference>
<dbReference type="EMBL" id="JALLPB020000107">
    <property type="protein sequence ID" value="KAL3817363.1"/>
    <property type="molecule type" value="Genomic_DNA"/>
</dbReference>
<evidence type="ECO:0000313" key="4">
    <source>
        <dbReference type="Proteomes" id="UP001530377"/>
    </source>
</evidence>
<keyword evidence="4" id="KW-1185">Reference proteome</keyword>
<evidence type="ECO:0000259" key="2">
    <source>
        <dbReference type="Pfam" id="PF13191"/>
    </source>
</evidence>
<sequence>MTSLRVWIEEALEAVDISGLADGPFVSSSSSLSPDRNGWPSNIRKSLALSSDNYLRSALRVARSLADQLCRDEADELKNGGCGRRRSPLLAAGIDWADRTVVHLSSNEKNRGVPGCDGTPYNEVDVQPLPLSSKSDPRELQAMLNFLFSDQSLYTREDDENQAAPESVEAGKQNIVSYHNVAWAEILPFSAEYKSCGNVRDRDEFHRIYSLGLVFYELFSGGERPPVTTVINGETLPYYDQASSIDFSRRLSFSDQPGDIGDSSIQISDVHPIPRKKKASPILSTLCSITIETLKRKGVPVSLSSLIGNMIDCVNGDLSGRDAYRTMSDVRSDLQLMLDKPDRFLYDMDVEKLAVTGLQLNEAVFDRTTDYSALQNSYRRSISGENEFAVIVGPSGIGKTVLANRLGSFASVDGALFLTGKFDQLQQTTPFSALASAFSEYCNQMAKGGRYNDLELVASNLRVALGGEARHLVKVIPNLSAVLGEGADQYEDQDCANAQSRIQHLLCLFVDVISSFSGVPVLLFLDDLQWSDPASLGAMNQLLKYLRASSNSKRQFFFLGSCREEGLFEEHPLESTLTSIRQFGVHATVIKLACFDKDTTNQMVSDLLCLFPRLTRTLSEIIHHKSQGNPFFFSQLMTSLCRDGLVRLSLSRRRWEWDEDKIQSTKLPDDVAELLSLNIERSSNEVQNALSVLSCFGARSDCVIMKILEAKLGIPLIKPLQVAVAEGIINLVDGSYSFGHDRLQEAAYSMMNPADRCLFHFKYGVALVPSALDLEDDAILFTAANQINLGGVVPVRDSEQAVLIANLNLTAGCKAMEMSDFPSAYSFLDHGISFLPKGHWQDHYDLSLQIFDAASKCALLNGNFPNFNILTDQCLKSAKRFEDKLNTMFNKVTALLHTSKLSESFKLGIDVISQLGEPLPESSSEMDVKFHVEQTKVMLQGFSEERELIEYKRMTDPYKILAMKFLWRLEACAQFARPEISPLVTVKMVQLSIAHGMSPVSSIGFAYFGQLLAKLGNAREGCRYVNIAKMLMDRIGSKEMAGEVILIWSQVSCFVEPLQALVEFHAEGFTIASAAGDLVGATGNSVFYCTDSFWSGVKLADCKERFNRTLRLMELQGNMTLHASVIQTEKNINLLMGADKVRDKSITNDAVVQATQDVRETNPISSYAIFFQKMYIHFTLCESVVKLKESAELFFSISNPNIWASYHYLTIYKFYGGLVAFRLYRETKNPIWAERGQAAKFATKKWAESSRHNFQHRVYLLEAEEAFCNNDNEHAQLLYENAISAARKHHFINFEALAYELTAYFFLASSKKDMALQYFLHAHEKYHDWGAFAKCNALFQFVRTVSGLSLGSTRTAFDSFPVSNSQGASGEKSQRKRVSTRSA</sequence>
<proteinExistence type="predicted"/>
<organism evidence="3 4">
    <name type="scientific">Cyclostephanos tholiformis</name>
    <dbReference type="NCBI Taxonomy" id="382380"/>
    <lineage>
        <taxon>Eukaryota</taxon>
        <taxon>Sar</taxon>
        <taxon>Stramenopiles</taxon>
        <taxon>Ochrophyta</taxon>
        <taxon>Bacillariophyta</taxon>
        <taxon>Coscinodiscophyceae</taxon>
        <taxon>Thalassiosirophycidae</taxon>
        <taxon>Stephanodiscales</taxon>
        <taxon>Stephanodiscaceae</taxon>
        <taxon>Cyclostephanos</taxon>
    </lineage>
</organism>
<accession>A0ABD3RYW5</accession>